<reference evidence="2" key="2">
    <citation type="submission" date="2020-10" db="EMBL/GenBank/DDBJ databases">
        <authorList>
            <person name="Scholz U."/>
            <person name="Mascher M."/>
            <person name="Fiebig A."/>
        </authorList>
    </citation>
    <scope>NUCLEOTIDE SEQUENCE [LARGE SCALE GENOMIC DNA]</scope>
    <source>
        <strain evidence="2">cv. Morex</strain>
    </source>
</reference>
<evidence type="ECO:0000313" key="3">
    <source>
        <dbReference type="Proteomes" id="UP000011116"/>
    </source>
</evidence>
<dbReference type="SMR" id="A0A8I6Y7X2"/>
<dbReference type="Proteomes" id="UP000011116">
    <property type="component" value="Chromosome 6H"/>
</dbReference>
<proteinExistence type="predicted"/>
<dbReference type="PROSITE" id="PS50878">
    <property type="entry name" value="RT_POL"/>
    <property type="match status" value="1"/>
</dbReference>
<dbReference type="CDD" id="cd01650">
    <property type="entry name" value="RT_nLTR_like"/>
    <property type="match status" value="1"/>
</dbReference>
<protein>
    <recommendedName>
        <fullName evidence="1">Reverse transcriptase domain-containing protein</fullName>
    </recommendedName>
</protein>
<dbReference type="AlphaFoldDB" id="A0A8I6Y7X2"/>
<dbReference type="Pfam" id="PF00078">
    <property type="entry name" value="RVT_1"/>
    <property type="match status" value="1"/>
</dbReference>
<dbReference type="EnsemblPlants" id="HORVU.MOREX.r3.6HG0626130.1">
    <property type="protein sequence ID" value="HORVU.MOREX.r3.6HG0626130.1.CDS1"/>
    <property type="gene ID" value="HORVU.MOREX.r3.6HG0626130"/>
</dbReference>
<dbReference type="PANTHER" id="PTHR33116">
    <property type="entry name" value="REVERSE TRANSCRIPTASE ZINC-BINDING DOMAIN-CONTAINING PROTEIN-RELATED-RELATED"/>
    <property type="match status" value="1"/>
</dbReference>
<name>A0A8I6Y7X2_HORVV</name>
<sequence length="707" mass="80389">MMLRGLNEANINDIRSTEQSLCELFEREEVMARQRSRIDWLQEGDKNTTFFHARASARRRTNKISSLSRDDGSMCDDMVEIKGMVHNFYAQLFSSEPCPLAASVLDAIPRKISDEMNAALCKEYTDDEIRTALFQMGPTKAPGPDGFPALFYQTHWDFLQTEICNAVRSFLTGGTIPTGFCDSVIDIIPKVNNPQHLKNFRPISLCNVLYKLASKLLSNRLKVFLPEVISENQSAFIPGRLITDNALIAFESLHTIRSQRAKRPYFALKIDMMKAYDRVEWNFLHGCLSRLGFADSWIYSVMRCVTSTRYAVRVNGDLTEPVVPTRGIRQGDPISPYLFLLCTEGLSCLLKQQEDQGVLHGIKNGRLGPAISHLLFADDSIFFARSDRRSVQALKDTLHLYCEGSGQKINLDKSSIFFGNGCPEVIKNEVKHILGVFNESLQDSYLGMPTEVGRSPTMTFKFLYDRMRKRINGMCDRPLSRKGVEILLKSVIQAIPTYIMSCFHLPIGTCEQMRRIIADQWWGFADGKRKMHWRSWEWLTCPKAMGGLGFRDMSMFNQAMLGKQCWRLITEPNTFCARVLKGRYFPNTDFWSAKCPRSASYTWRSILHGIELVKKGVRWGVGNGASIRIHDDHWIPGVNPQFLHLLTPIPAGQKVNSLFAGDGLTWNTQLVRSVFEESIADQVLQLPISRFGDTDFVSWPHTRSGTY</sequence>
<feature type="domain" description="Reverse transcriptase" evidence="1">
    <location>
        <begin position="169"/>
        <end position="450"/>
    </location>
</feature>
<dbReference type="Gramene" id="HORVU.MOREX.r3.6HG0626130.1">
    <property type="protein sequence ID" value="HORVU.MOREX.r3.6HG0626130.1.CDS1"/>
    <property type="gene ID" value="HORVU.MOREX.r3.6HG0626130"/>
</dbReference>
<evidence type="ECO:0000259" key="1">
    <source>
        <dbReference type="PROSITE" id="PS50878"/>
    </source>
</evidence>
<reference evidence="2" key="3">
    <citation type="submission" date="2022-01" db="UniProtKB">
        <authorList>
            <consortium name="EnsemblPlants"/>
        </authorList>
    </citation>
    <scope>IDENTIFICATION</scope>
    <source>
        <strain evidence="2">subsp. vulgare</strain>
    </source>
</reference>
<dbReference type="InterPro" id="IPR000477">
    <property type="entry name" value="RT_dom"/>
</dbReference>
<dbReference type="PANTHER" id="PTHR33116:SF86">
    <property type="entry name" value="REVERSE TRANSCRIPTASE DOMAIN-CONTAINING PROTEIN"/>
    <property type="match status" value="1"/>
</dbReference>
<accession>A0A8I6Y7X2</accession>
<evidence type="ECO:0000313" key="2">
    <source>
        <dbReference type="EnsemblPlants" id="HORVU.MOREX.r3.6HG0626130.1.CDS1"/>
    </source>
</evidence>
<keyword evidence="3" id="KW-1185">Reference proteome</keyword>
<dbReference type="SUPFAM" id="SSF56672">
    <property type="entry name" value="DNA/RNA polymerases"/>
    <property type="match status" value="1"/>
</dbReference>
<reference evidence="3" key="1">
    <citation type="journal article" date="2012" name="Nature">
        <title>A physical, genetic and functional sequence assembly of the barley genome.</title>
        <authorList>
            <consortium name="The International Barley Genome Sequencing Consortium"/>
            <person name="Mayer K.F."/>
            <person name="Waugh R."/>
            <person name="Brown J.W."/>
            <person name="Schulman A."/>
            <person name="Langridge P."/>
            <person name="Platzer M."/>
            <person name="Fincher G.B."/>
            <person name="Muehlbauer G.J."/>
            <person name="Sato K."/>
            <person name="Close T.J."/>
            <person name="Wise R.P."/>
            <person name="Stein N."/>
        </authorList>
    </citation>
    <scope>NUCLEOTIDE SEQUENCE [LARGE SCALE GENOMIC DNA]</scope>
    <source>
        <strain evidence="3">cv. Morex</strain>
    </source>
</reference>
<dbReference type="InterPro" id="IPR043502">
    <property type="entry name" value="DNA/RNA_pol_sf"/>
</dbReference>
<organism evidence="2 3">
    <name type="scientific">Hordeum vulgare subsp. vulgare</name>
    <name type="common">Domesticated barley</name>
    <dbReference type="NCBI Taxonomy" id="112509"/>
    <lineage>
        <taxon>Eukaryota</taxon>
        <taxon>Viridiplantae</taxon>
        <taxon>Streptophyta</taxon>
        <taxon>Embryophyta</taxon>
        <taxon>Tracheophyta</taxon>
        <taxon>Spermatophyta</taxon>
        <taxon>Magnoliopsida</taxon>
        <taxon>Liliopsida</taxon>
        <taxon>Poales</taxon>
        <taxon>Poaceae</taxon>
        <taxon>BOP clade</taxon>
        <taxon>Pooideae</taxon>
        <taxon>Triticodae</taxon>
        <taxon>Triticeae</taxon>
        <taxon>Hordeinae</taxon>
        <taxon>Hordeum</taxon>
    </lineage>
</organism>